<organism evidence="2">
    <name type="scientific">Ranid herpesvirus 1</name>
    <name type="common">Lucke tumor herpesvirus</name>
    <dbReference type="NCBI Taxonomy" id="85655"/>
    <lineage>
        <taxon>Viruses</taxon>
        <taxon>Duplodnaviria</taxon>
        <taxon>Heunggongvirae</taxon>
        <taxon>Peploviricota</taxon>
        <taxon>Herviviricetes</taxon>
        <taxon>Herpesvirales</taxon>
        <taxon>Alloherpesviridae</taxon>
        <taxon>Batravirus</taxon>
        <taxon>Batravirus ranidallo1</taxon>
    </lineage>
</organism>
<accession>Q14VM0</accession>
<name>Q14VM0_9VIRU</name>
<proteinExistence type="predicted"/>
<sequence length="182" mass="20620">MDITKGVNWSTQMQGLNTTLPTTALHTTIPEGSSFLLHQVNSLQPLNLLIASHDHIMDAMGHVPKSKQCCHLTAIGILYARMEQDEQRCSVIKVVMLDSDHRVYEQDTTCLSMVAPDLSIYLMGYHSPHFTHMQCPWLSCNSETLHKALQKIRGHRDSFSNKLRKRLASLLPYGGTRSFTNW</sequence>
<dbReference type="EMBL" id="DQ665917">
    <property type="protein sequence ID" value="ABG25799.1"/>
    <property type="molecule type" value="Genomic_DNA"/>
</dbReference>
<dbReference type="Proteomes" id="UP000011238">
    <property type="component" value="Segment"/>
</dbReference>
<keyword evidence="2" id="KW-1185">Reference proteome</keyword>
<evidence type="ECO:0000313" key="2">
    <source>
        <dbReference type="Proteomes" id="UP000011238"/>
    </source>
</evidence>
<reference evidence="2" key="1">
    <citation type="journal article" date="1999" name="J. Cancer Res. Clin. Oncol.">
        <title>Genomic studies of the Lucke tumor herpesvirus (RaHV-1).</title>
        <authorList>
            <person name="Davison A.J."/>
            <person name="Sauerbier W."/>
            <person name="Dolan A."/>
            <person name="Addison C."/>
            <person name="McKinnell R.G."/>
        </authorList>
    </citation>
    <scope>NUCLEOTIDE SEQUENCE [LARGE SCALE GENOMIC DNA]</scope>
    <source>
        <strain evidence="2">McKinnell</strain>
    </source>
</reference>
<dbReference type="RefSeq" id="YP_656765.1">
    <property type="nucleotide sequence ID" value="NC_008211.1"/>
</dbReference>
<reference evidence="1 2" key="2">
    <citation type="journal article" date="2006" name="J. Gen. Virol.">
        <title>Genome sequences of two frog herpesviruses.</title>
        <authorList>
            <person name="Davison A.J."/>
            <person name="Cunningham C."/>
            <person name="Sauerbier W."/>
            <person name="McKinnell R.G."/>
        </authorList>
    </citation>
    <scope>NUCLEOTIDE SEQUENCE [LARGE SCALE GENOMIC DNA]</scope>
    <source>
        <strain evidence="1 2">McKinnell</strain>
    </source>
</reference>
<protein>
    <submittedName>
        <fullName evidence="1">ORF110</fullName>
    </submittedName>
</protein>
<evidence type="ECO:0000313" key="1">
    <source>
        <dbReference type="EMBL" id="ABG25799.1"/>
    </source>
</evidence>
<dbReference type="GeneID" id="5141232"/>
<dbReference type="KEGG" id="vg:5141232"/>